<evidence type="ECO:0000313" key="5">
    <source>
        <dbReference type="Proteomes" id="UP000818603"/>
    </source>
</evidence>
<dbReference type="EMBL" id="VCJR02000002">
    <property type="protein sequence ID" value="NHK28424.1"/>
    <property type="molecule type" value="Genomic_DNA"/>
</dbReference>
<reference evidence="2" key="1">
    <citation type="journal article" date="2014" name="Int. J. Syst. Evol. Microbiol.">
        <title>Complete genome sequence of Corynebacterium casei LMG S-19264T (=DSM 44701T), isolated from a smear-ripened cheese.</title>
        <authorList>
            <consortium name="US DOE Joint Genome Institute (JGI-PGF)"/>
            <person name="Walter F."/>
            <person name="Albersmeier A."/>
            <person name="Kalinowski J."/>
            <person name="Ruckert C."/>
        </authorList>
    </citation>
    <scope>NUCLEOTIDE SEQUENCE</scope>
    <source>
        <strain evidence="2">CGMCC 1.14984</strain>
    </source>
</reference>
<feature type="transmembrane region" description="Helical" evidence="1">
    <location>
        <begin position="114"/>
        <end position="137"/>
    </location>
</feature>
<keyword evidence="5" id="KW-1185">Reference proteome</keyword>
<dbReference type="RefSeq" id="WP_155140422.1">
    <property type="nucleotide sequence ID" value="NZ_BMGZ01000002.1"/>
</dbReference>
<dbReference type="Proteomes" id="UP000818603">
    <property type="component" value="Unassembled WGS sequence"/>
</dbReference>
<gene>
    <name evidence="3" type="ORF">FF098_010950</name>
    <name evidence="2" type="ORF">GCM10011355_22010</name>
</gene>
<evidence type="ECO:0000256" key="1">
    <source>
        <dbReference type="SAM" id="Phobius"/>
    </source>
</evidence>
<keyword evidence="1" id="KW-1133">Transmembrane helix</keyword>
<reference evidence="3 5" key="2">
    <citation type="submission" date="2020-02" db="EMBL/GenBank/DDBJ databases">
        <title>Genome sequence of Parvularcula flava strain NH6-79.</title>
        <authorList>
            <person name="Abdul Karim M.H."/>
            <person name="Lam M.Q."/>
            <person name="Chen S.J."/>
            <person name="Yahya A."/>
            <person name="Shahir S."/>
            <person name="Shamsir M.S."/>
            <person name="Chong C.S."/>
        </authorList>
    </citation>
    <scope>NUCLEOTIDE SEQUENCE [LARGE SCALE GENOMIC DNA]</scope>
    <source>
        <strain evidence="3 5">NH6-79</strain>
    </source>
</reference>
<evidence type="ECO:0000313" key="2">
    <source>
        <dbReference type="EMBL" id="GGH98432.1"/>
    </source>
</evidence>
<keyword evidence="1" id="KW-0472">Membrane</keyword>
<evidence type="ECO:0000313" key="4">
    <source>
        <dbReference type="Proteomes" id="UP000621856"/>
    </source>
</evidence>
<feature type="transmembrane region" description="Helical" evidence="1">
    <location>
        <begin position="175"/>
        <end position="193"/>
    </location>
</feature>
<accession>A0A8J3A4Q6</accession>
<dbReference type="Proteomes" id="UP000621856">
    <property type="component" value="Unassembled WGS sequence"/>
</dbReference>
<sequence length="219" mass="24302">MITPAYIGSQFRAVLSMAQDNPLWRERIDGGADGFYRSFWSILLGMPFAALNLWLSLQLFLRIPDLAADMTIALPLPFLMIVQILTVTAVRLAVIGMLLVLARSLNRERGVSPLVVGYNWAELIIQMLLSITFLVILVSPAPAIFSGLLLGVTIFMFHLRWGVLRRTLETNIVQTVSILVMLSLVGLLVSIVVTGMLRGIIGVFIPLEMVTVDVYFARD</sequence>
<keyword evidence="1" id="KW-0812">Transmembrane</keyword>
<reference evidence="2" key="3">
    <citation type="submission" date="2020-09" db="EMBL/GenBank/DDBJ databases">
        <authorList>
            <person name="Sun Q."/>
            <person name="Zhou Y."/>
        </authorList>
    </citation>
    <scope>NUCLEOTIDE SEQUENCE</scope>
    <source>
        <strain evidence="2">CGMCC 1.14984</strain>
    </source>
</reference>
<dbReference type="EMBL" id="BMGZ01000002">
    <property type="protein sequence ID" value="GGH98432.1"/>
    <property type="molecule type" value="Genomic_DNA"/>
</dbReference>
<feature type="transmembrane region" description="Helical" evidence="1">
    <location>
        <begin position="35"/>
        <end position="57"/>
    </location>
</feature>
<protein>
    <recommendedName>
        <fullName evidence="6">Yip1 domain-containing protein</fullName>
    </recommendedName>
</protein>
<evidence type="ECO:0008006" key="6">
    <source>
        <dbReference type="Google" id="ProtNLM"/>
    </source>
</evidence>
<evidence type="ECO:0000313" key="3">
    <source>
        <dbReference type="EMBL" id="NHK28424.1"/>
    </source>
</evidence>
<proteinExistence type="predicted"/>
<feature type="transmembrane region" description="Helical" evidence="1">
    <location>
        <begin position="143"/>
        <end position="163"/>
    </location>
</feature>
<feature type="transmembrane region" description="Helical" evidence="1">
    <location>
        <begin position="77"/>
        <end position="102"/>
    </location>
</feature>
<name>A0A8J3A4Q6_9PROT</name>
<organism evidence="2 4">
    <name type="scientific">Aquisalinus luteolus</name>
    <dbReference type="NCBI Taxonomy" id="1566827"/>
    <lineage>
        <taxon>Bacteria</taxon>
        <taxon>Pseudomonadati</taxon>
        <taxon>Pseudomonadota</taxon>
        <taxon>Alphaproteobacteria</taxon>
        <taxon>Parvularculales</taxon>
        <taxon>Parvularculaceae</taxon>
        <taxon>Aquisalinus</taxon>
    </lineage>
</organism>
<dbReference type="AlphaFoldDB" id="A0A8J3A4Q6"/>
<comment type="caution">
    <text evidence="2">The sequence shown here is derived from an EMBL/GenBank/DDBJ whole genome shotgun (WGS) entry which is preliminary data.</text>
</comment>